<name>A0ABR0NWS9_GOSAR</name>
<evidence type="ECO:0000256" key="1">
    <source>
        <dbReference type="ARBA" id="ARBA00022676"/>
    </source>
</evidence>
<dbReference type="PANTHER" id="PTHR48046">
    <property type="entry name" value="UDP-GLYCOSYLTRANSFERASE 72E1"/>
    <property type="match status" value="1"/>
</dbReference>
<proteinExistence type="predicted"/>
<dbReference type="SUPFAM" id="SSF53756">
    <property type="entry name" value="UDP-Glycosyltransferase/glycogen phosphorylase"/>
    <property type="match status" value="1"/>
</dbReference>
<dbReference type="Proteomes" id="UP001358586">
    <property type="component" value="Chromosome 8"/>
</dbReference>
<keyword evidence="3" id="KW-1185">Reference proteome</keyword>
<gene>
    <name evidence="2" type="ORF">PVK06_026071</name>
</gene>
<dbReference type="EMBL" id="JARKNE010000008">
    <property type="protein sequence ID" value="KAK5810754.1"/>
    <property type="molecule type" value="Genomic_DNA"/>
</dbReference>
<sequence length="118" mass="12576">MAKAQRPHIAILPSPGMGHLIPLVEFAKRLVHQHSFTVTFVIPTDGSPSKALKSTLDSLPTFIDSVFLPPVDLSDLPPDSKIETGMISLTAFMSMVAGAKLVGLVVDMFGTDAFDVAN</sequence>
<dbReference type="PANTHER" id="PTHR48046:SF6">
    <property type="entry name" value="GLYCOSYLTRANSFERASE"/>
    <property type="match status" value="1"/>
</dbReference>
<accession>A0ABR0NWS9</accession>
<reference evidence="2 3" key="1">
    <citation type="submission" date="2023-03" db="EMBL/GenBank/DDBJ databases">
        <title>WGS of Gossypium arboreum.</title>
        <authorList>
            <person name="Yu D."/>
        </authorList>
    </citation>
    <scope>NUCLEOTIDE SEQUENCE [LARGE SCALE GENOMIC DNA]</scope>
    <source>
        <tissue evidence="2">Leaf</tissue>
    </source>
</reference>
<keyword evidence="1" id="KW-0328">Glycosyltransferase</keyword>
<protein>
    <submittedName>
        <fullName evidence="2">Uncharacterized protein</fullName>
    </submittedName>
</protein>
<organism evidence="2 3">
    <name type="scientific">Gossypium arboreum</name>
    <name type="common">Tree cotton</name>
    <name type="synonym">Gossypium nanking</name>
    <dbReference type="NCBI Taxonomy" id="29729"/>
    <lineage>
        <taxon>Eukaryota</taxon>
        <taxon>Viridiplantae</taxon>
        <taxon>Streptophyta</taxon>
        <taxon>Embryophyta</taxon>
        <taxon>Tracheophyta</taxon>
        <taxon>Spermatophyta</taxon>
        <taxon>Magnoliopsida</taxon>
        <taxon>eudicotyledons</taxon>
        <taxon>Gunneridae</taxon>
        <taxon>Pentapetalae</taxon>
        <taxon>rosids</taxon>
        <taxon>malvids</taxon>
        <taxon>Malvales</taxon>
        <taxon>Malvaceae</taxon>
        <taxon>Malvoideae</taxon>
        <taxon>Gossypium</taxon>
    </lineage>
</organism>
<evidence type="ECO:0000313" key="3">
    <source>
        <dbReference type="Proteomes" id="UP001358586"/>
    </source>
</evidence>
<evidence type="ECO:0000313" key="2">
    <source>
        <dbReference type="EMBL" id="KAK5810754.1"/>
    </source>
</evidence>
<dbReference type="Gene3D" id="3.40.50.2000">
    <property type="entry name" value="Glycogen Phosphorylase B"/>
    <property type="match status" value="1"/>
</dbReference>
<comment type="caution">
    <text evidence="2">The sequence shown here is derived from an EMBL/GenBank/DDBJ whole genome shotgun (WGS) entry which is preliminary data.</text>
</comment>
<keyword evidence="1" id="KW-0808">Transferase</keyword>